<feature type="active site" evidence="5">
    <location>
        <position position="237"/>
    </location>
</feature>
<dbReference type="HAMAP" id="MF_00295">
    <property type="entry name" value="MetA_acyltransf"/>
    <property type="match status" value="1"/>
</dbReference>
<evidence type="ECO:0000256" key="4">
    <source>
        <dbReference type="ARBA" id="ARBA00023315"/>
    </source>
</evidence>
<gene>
    <name evidence="5" type="primary">metAA</name>
    <name evidence="7" type="ORF">DEM25_007395</name>
</gene>
<feature type="active site" description="Proton acceptor" evidence="5">
    <location>
        <position position="235"/>
    </location>
</feature>
<evidence type="ECO:0000313" key="7">
    <source>
        <dbReference type="EMBL" id="RKF07594.1"/>
    </source>
</evidence>
<protein>
    <recommendedName>
        <fullName evidence="5">Homoserine O-acetyltransferase</fullName>
        <shortName evidence="5">HAT</shortName>
        <ecNumber evidence="5">2.3.1.31</ecNumber>
    </recommendedName>
    <alternativeName>
        <fullName evidence="5">Homoserine transacetylase</fullName>
        <shortName evidence="5">HTA</shortName>
    </alternativeName>
</protein>
<dbReference type="InterPro" id="IPR033752">
    <property type="entry name" value="MetA_family"/>
</dbReference>
<comment type="similarity">
    <text evidence="5">Belongs to the MetA family.</text>
</comment>
<dbReference type="Pfam" id="PF04204">
    <property type="entry name" value="HTS"/>
    <property type="match status" value="1"/>
</dbReference>
<dbReference type="OrthoDB" id="9772423at2"/>
<keyword evidence="8" id="KW-1185">Reference proteome</keyword>
<dbReference type="EMBL" id="QFWV02000004">
    <property type="protein sequence ID" value="RKF07594.1"/>
    <property type="molecule type" value="Genomic_DNA"/>
</dbReference>
<name>A0A3A8ALR2_9HYPH</name>
<reference evidence="7 8" key="1">
    <citation type="journal article" date="2018" name="Int. J. Syst. Bacteriol.">
        <title>Oceaniradius stylonemae gen. nov., sp. nov., isolated from a red alga, Stylonema cornu-cervi.</title>
        <authorList>
            <person name="Jeong S."/>
        </authorList>
    </citation>
    <scope>NUCLEOTIDE SEQUENCE [LARGE SCALE GENOMIC DNA]</scope>
    <source>
        <strain evidence="7 8">StC1</strain>
    </source>
</reference>
<dbReference type="PIRSF" id="PIRSF000450">
    <property type="entry name" value="H_ser_succinyltr"/>
    <property type="match status" value="1"/>
</dbReference>
<comment type="caution">
    <text evidence="5">Lacks conserved residue(s) required for the propagation of feature annotation.</text>
</comment>
<dbReference type="PANTHER" id="PTHR20919:SF0">
    <property type="entry name" value="HOMOSERINE O-SUCCINYLTRANSFERASE"/>
    <property type="match status" value="1"/>
</dbReference>
<dbReference type="GO" id="GO:0008899">
    <property type="term" value="F:homoserine O-succinyltransferase activity"/>
    <property type="evidence" value="ECO:0007669"/>
    <property type="project" value="UniProtKB-UniRule"/>
</dbReference>
<feature type="site" description="Important for acyl-CoA specificity" evidence="5">
    <location>
        <position position="111"/>
    </location>
</feature>
<evidence type="ECO:0000256" key="3">
    <source>
        <dbReference type="ARBA" id="ARBA00022679"/>
    </source>
</evidence>
<dbReference type="Proteomes" id="UP000246132">
    <property type="component" value="Unassembled WGS sequence"/>
</dbReference>
<evidence type="ECO:0000256" key="6">
    <source>
        <dbReference type="PIRSR" id="PIRSR000450-1"/>
    </source>
</evidence>
<keyword evidence="1 5" id="KW-0963">Cytoplasm</keyword>
<dbReference type="UniPathway" id="UPA00051">
    <property type="reaction ID" value="UER00074"/>
</dbReference>
<dbReference type="GO" id="GO:0019281">
    <property type="term" value="P:L-methionine biosynthetic process from homoserine via O-succinyl-L-homoserine and cystathionine"/>
    <property type="evidence" value="ECO:0007669"/>
    <property type="project" value="InterPro"/>
</dbReference>
<evidence type="ECO:0000256" key="2">
    <source>
        <dbReference type="ARBA" id="ARBA00022605"/>
    </source>
</evidence>
<evidence type="ECO:0000256" key="1">
    <source>
        <dbReference type="ARBA" id="ARBA00022490"/>
    </source>
</evidence>
<comment type="subcellular location">
    <subcellularLocation>
        <location evidence="5">Cytoplasm</location>
    </subcellularLocation>
</comment>
<comment type="pathway">
    <text evidence="5">Amino-acid biosynthesis; L-methionine biosynthesis via de novo pathway; O-acetyl-L-homoserine from L-homoserine: step 1/1.</text>
</comment>
<comment type="caution">
    <text evidence="7">The sequence shown here is derived from an EMBL/GenBank/DDBJ whole genome shotgun (WGS) entry which is preliminary data.</text>
</comment>
<accession>A0A3A8ALR2</accession>
<comment type="function">
    <text evidence="5">Transfers an acetyl group from acetyl-CoA to L-homoserine, forming acetyl-L-homoserine.</text>
</comment>
<keyword evidence="5" id="KW-0486">Methionine biosynthesis</keyword>
<feature type="binding site" evidence="5">
    <location>
        <position position="192"/>
    </location>
    <ligand>
        <name>substrate</name>
    </ligand>
</feature>
<dbReference type="SUPFAM" id="SSF52317">
    <property type="entry name" value="Class I glutamine amidotransferase-like"/>
    <property type="match status" value="1"/>
</dbReference>
<dbReference type="AlphaFoldDB" id="A0A3A8ALR2"/>
<dbReference type="NCBIfam" id="TIGR01001">
    <property type="entry name" value="metA"/>
    <property type="match status" value="1"/>
</dbReference>
<dbReference type="CDD" id="cd03131">
    <property type="entry name" value="GATase1_HTS"/>
    <property type="match status" value="1"/>
</dbReference>
<dbReference type="GO" id="GO:0005737">
    <property type="term" value="C:cytoplasm"/>
    <property type="evidence" value="ECO:0007669"/>
    <property type="project" value="UniProtKB-SubCell"/>
</dbReference>
<keyword evidence="3 5" id="KW-0808">Transferase</keyword>
<dbReference type="RefSeq" id="WP_109765603.1">
    <property type="nucleotide sequence ID" value="NZ_JASHJQ010000001.1"/>
</dbReference>
<dbReference type="Gene3D" id="3.40.50.880">
    <property type="match status" value="1"/>
</dbReference>
<dbReference type="InterPro" id="IPR029062">
    <property type="entry name" value="Class_I_gatase-like"/>
</dbReference>
<keyword evidence="4 5" id="KW-0012">Acyltransferase</keyword>
<feature type="active site" description="Acyl-thioester intermediate" evidence="5 6">
    <location>
        <position position="142"/>
    </location>
</feature>
<feature type="site" description="Important for substrate specificity" evidence="5">
    <location>
        <position position="192"/>
    </location>
</feature>
<feature type="binding site" evidence="5">
    <location>
        <position position="249"/>
    </location>
    <ligand>
        <name>substrate</name>
    </ligand>
</feature>
<evidence type="ECO:0000313" key="8">
    <source>
        <dbReference type="Proteomes" id="UP000246132"/>
    </source>
</evidence>
<evidence type="ECO:0000256" key="5">
    <source>
        <dbReference type="HAMAP-Rule" id="MF_00295"/>
    </source>
</evidence>
<organism evidence="7 8">
    <name type="scientific">Oceaniradius stylonematis</name>
    <dbReference type="NCBI Taxonomy" id="2184161"/>
    <lineage>
        <taxon>Bacteria</taxon>
        <taxon>Pseudomonadati</taxon>
        <taxon>Pseudomonadota</taxon>
        <taxon>Alphaproteobacteria</taxon>
        <taxon>Hyphomicrobiales</taxon>
        <taxon>Ahrensiaceae</taxon>
        <taxon>Oceaniradius</taxon>
    </lineage>
</organism>
<dbReference type="InterPro" id="IPR005697">
    <property type="entry name" value="HST_MetA"/>
</dbReference>
<feature type="binding site" evidence="5">
    <location>
        <position position="163"/>
    </location>
    <ligand>
        <name>substrate</name>
    </ligand>
</feature>
<proteinExistence type="inferred from homology"/>
<comment type="catalytic activity">
    <reaction evidence="5">
        <text>L-homoserine + acetyl-CoA = O-acetyl-L-homoserine + CoA</text>
        <dbReference type="Rhea" id="RHEA:13701"/>
        <dbReference type="ChEBI" id="CHEBI:57287"/>
        <dbReference type="ChEBI" id="CHEBI:57288"/>
        <dbReference type="ChEBI" id="CHEBI:57476"/>
        <dbReference type="ChEBI" id="CHEBI:57716"/>
        <dbReference type="EC" id="2.3.1.31"/>
    </reaction>
</comment>
<dbReference type="GO" id="GO:0004414">
    <property type="term" value="F:homoserine O-acetyltransferase activity"/>
    <property type="evidence" value="ECO:0007669"/>
    <property type="project" value="UniProtKB-EC"/>
</dbReference>
<sequence length="311" mass="35705">MPIRIPDALPARDTLLREGVMVMDEKTATRQDIRPLQIGLLNLMPNKIKTETQIARLVGSTPLQVDLTLVRIGNHKSKNTSEDHLISFYETWEDVRHRKFDGFIITGAPIETLPFEEVTYWKELEQILDWTTTHVHSSFFICWGAMAAAWHFHKVPKHTLPHKAFGVYRHRNLSPASPYLAGFSDDFQISVSRWTEVRRNELPADGSLEVLMESAETGLCLLHEAFANRLYIFNHIEYDSTTLAEEYERDVASGTPIDVPHNYYPGDDPACTPLNRWRSHAFLLFGNWINQVYQTTSFDLAEIGHDREAAQ</sequence>
<keyword evidence="2 5" id="KW-0028">Amino-acid biosynthesis</keyword>
<dbReference type="PANTHER" id="PTHR20919">
    <property type="entry name" value="HOMOSERINE O-SUCCINYLTRANSFERASE"/>
    <property type="match status" value="1"/>
</dbReference>
<dbReference type="EC" id="2.3.1.31" evidence="5"/>